<dbReference type="PANTHER" id="PTHR34203">
    <property type="entry name" value="METHYLTRANSFERASE, FKBM FAMILY PROTEIN"/>
    <property type="match status" value="1"/>
</dbReference>
<evidence type="ECO:0000313" key="4">
    <source>
        <dbReference type="Proteomes" id="UP001165082"/>
    </source>
</evidence>
<evidence type="ECO:0000256" key="1">
    <source>
        <dbReference type="PROSITE-ProRule" id="PRU00723"/>
    </source>
</evidence>
<dbReference type="SUPFAM" id="SSF53335">
    <property type="entry name" value="S-adenosyl-L-methionine-dependent methyltransferases"/>
    <property type="match status" value="1"/>
</dbReference>
<organism evidence="3 4">
    <name type="scientific">Triparma retinervis</name>
    <dbReference type="NCBI Taxonomy" id="2557542"/>
    <lineage>
        <taxon>Eukaryota</taxon>
        <taxon>Sar</taxon>
        <taxon>Stramenopiles</taxon>
        <taxon>Ochrophyta</taxon>
        <taxon>Bolidophyceae</taxon>
        <taxon>Parmales</taxon>
        <taxon>Triparmaceae</taxon>
        <taxon>Triparma</taxon>
    </lineage>
</organism>
<gene>
    <name evidence="3" type="ORF">TrRE_jg10306</name>
</gene>
<protein>
    <recommendedName>
        <fullName evidence="2">C3H1-type domain-containing protein</fullName>
    </recommendedName>
</protein>
<dbReference type="Pfam" id="PF05050">
    <property type="entry name" value="Methyltransf_21"/>
    <property type="match status" value="1"/>
</dbReference>
<dbReference type="GO" id="GO:0008270">
    <property type="term" value="F:zinc ion binding"/>
    <property type="evidence" value="ECO:0007669"/>
    <property type="project" value="UniProtKB-KW"/>
</dbReference>
<feature type="domain" description="C3H1-type" evidence="2">
    <location>
        <begin position="19"/>
        <end position="50"/>
    </location>
</feature>
<dbReference type="Gene3D" id="3.40.50.150">
    <property type="entry name" value="Vaccinia Virus protein VP39"/>
    <property type="match status" value="1"/>
</dbReference>
<dbReference type="AlphaFoldDB" id="A0A9W7A526"/>
<proteinExistence type="predicted"/>
<name>A0A9W7A526_9STRA</name>
<keyword evidence="4" id="KW-1185">Reference proteome</keyword>
<dbReference type="InterPro" id="IPR006342">
    <property type="entry name" value="FkbM_mtfrase"/>
</dbReference>
<evidence type="ECO:0000313" key="3">
    <source>
        <dbReference type="EMBL" id="GMH61495.1"/>
    </source>
</evidence>
<comment type="caution">
    <text evidence="3">The sequence shown here is derived from an EMBL/GenBank/DDBJ whole genome shotgun (WGS) entry which is preliminary data.</text>
</comment>
<dbReference type="InterPro" id="IPR052514">
    <property type="entry name" value="SAM-dependent_MTase"/>
</dbReference>
<dbReference type="PROSITE" id="PS50103">
    <property type="entry name" value="ZF_C3H1"/>
    <property type="match status" value="1"/>
</dbReference>
<keyword evidence="1" id="KW-0479">Metal-binding</keyword>
<feature type="zinc finger region" description="C3H1-type" evidence="1">
    <location>
        <begin position="19"/>
        <end position="50"/>
    </location>
</feature>
<keyword evidence="1" id="KW-0863">Zinc-finger</keyword>
<dbReference type="InterPro" id="IPR029063">
    <property type="entry name" value="SAM-dependent_MTases_sf"/>
</dbReference>
<dbReference type="OrthoDB" id="191114at2759"/>
<dbReference type="PANTHER" id="PTHR34203:SF15">
    <property type="entry name" value="SLL1173 PROTEIN"/>
    <property type="match status" value="1"/>
</dbReference>
<dbReference type="NCBIfam" id="TIGR01444">
    <property type="entry name" value="fkbM_fam"/>
    <property type="match status" value="1"/>
</dbReference>
<keyword evidence="1" id="KW-0862">Zinc</keyword>
<sequence>MRAKRKKAHPLKMPLRLTNEGTPICRFHNYDNEKGCMKGVERCGLDHSHCHICLIEGHKALNCPYYRDEALWKKFCATYTLMNTRPPEYQEKTVLGDVIVWDTSGLPLECRGDEGQLRRCRKHKRFEAGLLSRLAPGSSFCDVGAHFGDTTLTMAVHAKSIGRGDIRFFAFEPSSLKCRWIEKVAEANGVNVSVVNCAIGETERSVVAERGAKRKAIYDGSMIYEEVEDGKGGGGDHSSESVGSDDDCEDKFRMIALDSMIDEISPLGLLHLDVEGWEAKALKGASQVLRRSSEPCFVIAEVWEEKDCARRGVEGGMEDKITDVMGVFEGFKRGEDIKDQERNVVWERGT</sequence>
<reference evidence="3" key="1">
    <citation type="submission" date="2022-07" db="EMBL/GenBank/DDBJ databases">
        <title>Genome analysis of Parmales, a sister group of diatoms, reveals the evolutionary specialization of diatoms from phago-mixotrophs to photoautotrophs.</title>
        <authorList>
            <person name="Ban H."/>
            <person name="Sato S."/>
            <person name="Yoshikawa S."/>
            <person name="Kazumasa Y."/>
            <person name="Nakamura Y."/>
            <person name="Ichinomiya M."/>
            <person name="Saitoh K."/>
            <person name="Sato N."/>
            <person name="Blanc-Mathieu R."/>
            <person name="Endo H."/>
            <person name="Kuwata A."/>
            <person name="Ogata H."/>
        </authorList>
    </citation>
    <scope>NUCLEOTIDE SEQUENCE</scope>
</reference>
<evidence type="ECO:0000259" key="2">
    <source>
        <dbReference type="PROSITE" id="PS50103"/>
    </source>
</evidence>
<dbReference type="Proteomes" id="UP001165082">
    <property type="component" value="Unassembled WGS sequence"/>
</dbReference>
<dbReference type="InterPro" id="IPR000571">
    <property type="entry name" value="Znf_CCCH"/>
</dbReference>
<accession>A0A9W7A526</accession>
<dbReference type="EMBL" id="BRXZ01003768">
    <property type="protein sequence ID" value="GMH61495.1"/>
    <property type="molecule type" value="Genomic_DNA"/>
</dbReference>